<feature type="DNA-binding region" description="H-T-H motif" evidence="4">
    <location>
        <begin position="79"/>
        <end position="98"/>
    </location>
</feature>
<dbReference type="InterPro" id="IPR009057">
    <property type="entry name" value="Homeodomain-like_sf"/>
</dbReference>
<feature type="domain" description="HTH tetR-type" evidence="6">
    <location>
        <begin position="56"/>
        <end position="116"/>
    </location>
</feature>
<dbReference type="InterPro" id="IPR041479">
    <property type="entry name" value="TetR_CgmR_C"/>
</dbReference>
<dbReference type="SUPFAM" id="SSF46689">
    <property type="entry name" value="Homeodomain-like"/>
    <property type="match status" value="1"/>
</dbReference>
<dbReference type="KEGG" id="sutt:SUTMEG_08860"/>
<dbReference type="PANTHER" id="PTHR30055:SF234">
    <property type="entry name" value="HTH-TYPE TRANSCRIPTIONAL REGULATOR BETI"/>
    <property type="match status" value="1"/>
</dbReference>
<dbReference type="EMBL" id="AP018786">
    <property type="protein sequence ID" value="BBF22995.1"/>
    <property type="molecule type" value="Genomic_DNA"/>
</dbReference>
<evidence type="ECO:0000256" key="2">
    <source>
        <dbReference type="ARBA" id="ARBA00023125"/>
    </source>
</evidence>
<feature type="region of interest" description="Disordered" evidence="5">
    <location>
        <begin position="237"/>
        <end position="256"/>
    </location>
</feature>
<dbReference type="Proteomes" id="UP000271003">
    <property type="component" value="Chromosome"/>
</dbReference>
<dbReference type="Pfam" id="PF00440">
    <property type="entry name" value="TetR_N"/>
    <property type="match status" value="1"/>
</dbReference>
<dbReference type="PROSITE" id="PS50977">
    <property type="entry name" value="HTH_TETR_2"/>
    <property type="match status" value="1"/>
</dbReference>
<dbReference type="RefSeq" id="WP_170143817.1">
    <property type="nucleotide sequence ID" value="NZ_AP018786.1"/>
</dbReference>
<dbReference type="Pfam" id="PF17937">
    <property type="entry name" value="TetR_C_28"/>
    <property type="match status" value="1"/>
</dbReference>
<keyword evidence="3" id="KW-0804">Transcription</keyword>
<evidence type="ECO:0000313" key="8">
    <source>
        <dbReference type="Proteomes" id="UP000271003"/>
    </source>
</evidence>
<dbReference type="InterPro" id="IPR050109">
    <property type="entry name" value="HTH-type_TetR-like_transc_reg"/>
</dbReference>
<evidence type="ECO:0000256" key="1">
    <source>
        <dbReference type="ARBA" id="ARBA00023015"/>
    </source>
</evidence>
<sequence length="256" mass="28714">MNDNTKTGDVFDARLLTTKEKAQEKTDEAIESANVPTDPDGEPAPARARRTRAAGAATRERILEAASAVIAEEGTDALSIDHVIKRAGISKGAFLYHFPSRLQLVEALAERYAAHLREVAVELEREAPQLTARPKVDLYIEWYRRFHGEKLDGGRSPLVGLVCASRENRRFIEPVRTWYRGYYDALDPKIDRRSTELTALLALDGLFFHHLFGTDVLSETERAAVLERIERIVRASAREVGEESSEPDAEKSKTKK</sequence>
<protein>
    <recommendedName>
        <fullName evidence="6">HTH tetR-type domain-containing protein</fullName>
    </recommendedName>
</protein>
<keyword evidence="2 4" id="KW-0238">DNA-binding</keyword>
<dbReference type="SUPFAM" id="SSF48498">
    <property type="entry name" value="Tetracyclin repressor-like, C-terminal domain"/>
    <property type="match status" value="1"/>
</dbReference>
<feature type="compositionally biased region" description="Basic and acidic residues" evidence="5">
    <location>
        <begin position="9"/>
        <end position="28"/>
    </location>
</feature>
<feature type="region of interest" description="Disordered" evidence="5">
    <location>
        <begin position="1"/>
        <end position="46"/>
    </location>
</feature>
<dbReference type="Gene3D" id="1.10.357.10">
    <property type="entry name" value="Tetracycline Repressor, domain 2"/>
    <property type="match status" value="1"/>
</dbReference>
<name>A0A2Z6I937_9BURK</name>
<dbReference type="PANTHER" id="PTHR30055">
    <property type="entry name" value="HTH-TYPE TRANSCRIPTIONAL REGULATOR RUTR"/>
    <property type="match status" value="1"/>
</dbReference>
<organism evidence="7 8">
    <name type="scientific">Sutterella megalosphaeroides</name>
    <dbReference type="NCBI Taxonomy" id="2494234"/>
    <lineage>
        <taxon>Bacteria</taxon>
        <taxon>Pseudomonadati</taxon>
        <taxon>Pseudomonadota</taxon>
        <taxon>Betaproteobacteria</taxon>
        <taxon>Burkholderiales</taxon>
        <taxon>Sutterellaceae</taxon>
        <taxon>Sutterella</taxon>
    </lineage>
</organism>
<keyword evidence="8" id="KW-1185">Reference proteome</keyword>
<dbReference type="InterPro" id="IPR001647">
    <property type="entry name" value="HTH_TetR"/>
</dbReference>
<evidence type="ECO:0000256" key="3">
    <source>
        <dbReference type="ARBA" id="ARBA00023163"/>
    </source>
</evidence>
<keyword evidence="1" id="KW-0805">Transcription regulation</keyword>
<evidence type="ECO:0000313" key="7">
    <source>
        <dbReference type="EMBL" id="BBF22995.1"/>
    </source>
</evidence>
<reference evidence="7 8" key="1">
    <citation type="journal article" date="2018" name="Int. J. Syst. Evol. Microbiol.">
        <title>Mesosutterella multiformis gen. nov., sp. nov., a member of the family Sutterellaceae and Sutterella megalosphaeroides sp. nov., isolated from human faeces.</title>
        <authorList>
            <person name="Sakamoto M."/>
            <person name="Ikeyama N."/>
            <person name="Kunihiro T."/>
            <person name="Iino T."/>
            <person name="Yuki M."/>
            <person name="Ohkuma M."/>
        </authorList>
    </citation>
    <scope>NUCLEOTIDE SEQUENCE [LARGE SCALE GENOMIC DNA]</scope>
    <source>
        <strain evidence="7 8">6FBBBH3</strain>
    </source>
</reference>
<dbReference type="InterPro" id="IPR036271">
    <property type="entry name" value="Tet_transcr_reg_TetR-rel_C_sf"/>
</dbReference>
<dbReference type="AlphaFoldDB" id="A0A2Z6I937"/>
<accession>A0A2Z6I937</accession>
<dbReference type="PRINTS" id="PR00455">
    <property type="entry name" value="HTHTETR"/>
</dbReference>
<evidence type="ECO:0000256" key="5">
    <source>
        <dbReference type="SAM" id="MobiDB-lite"/>
    </source>
</evidence>
<evidence type="ECO:0000259" key="6">
    <source>
        <dbReference type="PROSITE" id="PS50977"/>
    </source>
</evidence>
<proteinExistence type="predicted"/>
<evidence type="ECO:0000256" key="4">
    <source>
        <dbReference type="PROSITE-ProRule" id="PRU00335"/>
    </source>
</evidence>
<dbReference type="GO" id="GO:0003700">
    <property type="term" value="F:DNA-binding transcription factor activity"/>
    <property type="evidence" value="ECO:0007669"/>
    <property type="project" value="TreeGrafter"/>
</dbReference>
<gene>
    <name evidence="7" type="ORF">SUTMEG_08860</name>
</gene>
<dbReference type="GO" id="GO:0000976">
    <property type="term" value="F:transcription cis-regulatory region binding"/>
    <property type="evidence" value="ECO:0007669"/>
    <property type="project" value="TreeGrafter"/>
</dbReference>